<dbReference type="AlphaFoldDB" id="A0A915I0T1"/>
<sequence length="65" mass="6935">MTPPSFNASFRSPRLSFVANNCEPFTASVLVADSSAAFTFVSFVPDLPASVTDSRFAVPSVLLSY</sequence>
<keyword evidence="1" id="KW-1185">Reference proteome</keyword>
<evidence type="ECO:0000313" key="1">
    <source>
        <dbReference type="Proteomes" id="UP000887565"/>
    </source>
</evidence>
<name>A0A915I0T1_ROMCU</name>
<proteinExistence type="predicted"/>
<dbReference type="Proteomes" id="UP000887565">
    <property type="component" value="Unplaced"/>
</dbReference>
<protein>
    <submittedName>
        <fullName evidence="2">Uncharacterized protein</fullName>
    </submittedName>
</protein>
<reference evidence="2" key="1">
    <citation type="submission" date="2022-11" db="UniProtKB">
        <authorList>
            <consortium name="WormBaseParasite"/>
        </authorList>
    </citation>
    <scope>IDENTIFICATION</scope>
</reference>
<organism evidence="1 2">
    <name type="scientific">Romanomermis culicivorax</name>
    <name type="common">Nematode worm</name>
    <dbReference type="NCBI Taxonomy" id="13658"/>
    <lineage>
        <taxon>Eukaryota</taxon>
        <taxon>Metazoa</taxon>
        <taxon>Ecdysozoa</taxon>
        <taxon>Nematoda</taxon>
        <taxon>Enoplea</taxon>
        <taxon>Dorylaimia</taxon>
        <taxon>Mermithida</taxon>
        <taxon>Mermithoidea</taxon>
        <taxon>Mermithidae</taxon>
        <taxon>Romanomermis</taxon>
    </lineage>
</organism>
<evidence type="ECO:0000313" key="2">
    <source>
        <dbReference type="WBParaSite" id="nRc.2.0.1.t07309-RA"/>
    </source>
</evidence>
<accession>A0A915I0T1</accession>
<dbReference type="WBParaSite" id="nRc.2.0.1.t07309-RA">
    <property type="protein sequence ID" value="nRc.2.0.1.t07309-RA"/>
    <property type="gene ID" value="nRc.2.0.1.g07309"/>
</dbReference>